<feature type="compositionally biased region" description="Basic and acidic residues" evidence="1">
    <location>
        <begin position="300"/>
        <end position="315"/>
    </location>
</feature>
<dbReference type="OrthoDB" id="3799661at2759"/>
<evidence type="ECO:0000256" key="1">
    <source>
        <dbReference type="SAM" id="MobiDB-lite"/>
    </source>
</evidence>
<reference evidence="2" key="1">
    <citation type="journal article" date="2020" name="Stud. Mycol.">
        <title>101 Dothideomycetes genomes: a test case for predicting lifestyles and emergence of pathogens.</title>
        <authorList>
            <person name="Haridas S."/>
            <person name="Albert R."/>
            <person name="Binder M."/>
            <person name="Bloem J."/>
            <person name="Labutti K."/>
            <person name="Salamov A."/>
            <person name="Andreopoulos B."/>
            <person name="Baker S."/>
            <person name="Barry K."/>
            <person name="Bills G."/>
            <person name="Bluhm B."/>
            <person name="Cannon C."/>
            <person name="Castanera R."/>
            <person name="Culley D."/>
            <person name="Daum C."/>
            <person name="Ezra D."/>
            <person name="Gonzalez J."/>
            <person name="Henrissat B."/>
            <person name="Kuo A."/>
            <person name="Liang C."/>
            <person name="Lipzen A."/>
            <person name="Lutzoni F."/>
            <person name="Magnuson J."/>
            <person name="Mondo S."/>
            <person name="Nolan M."/>
            <person name="Ohm R."/>
            <person name="Pangilinan J."/>
            <person name="Park H.-J."/>
            <person name="Ramirez L."/>
            <person name="Alfaro M."/>
            <person name="Sun H."/>
            <person name="Tritt A."/>
            <person name="Yoshinaga Y."/>
            <person name="Zwiers L.-H."/>
            <person name="Turgeon B."/>
            <person name="Goodwin S."/>
            <person name="Spatafora J."/>
            <person name="Crous P."/>
            <person name="Grigoriev I."/>
        </authorList>
    </citation>
    <scope>NUCLEOTIDE SEQUENCE</scope>
    <source>
        <strain evidence="2">CBS 107.79</strain>
    </source>
</reference>
<accession>A0A6A5V439</accession>
<organism evidence="2 3">
    <name type="scientific">Bimuria novae-zelandiae CBS 107.79</name>
    <dbReference type="NCBI Taxonomy" id="1447943"/>
    <lineage>
        <taxon>Eukaryota</taxon>
        <taxon>Fungi</taxon>
        <taxon>Dikarya</taxon>
        <taxon>Ascomycota</taxon>
        <taxon>Pezizomycotina</taxon>
        <taxon>Dothideomycetes</taxon>
        <taxon>Pleosporomycetidae</taxon>
        <taxon>Pleosporales</taxon>
        <taxon>Massarineae</taxon>
        <taxon>Didymosphaeriaceae</taxon>
        <taxon>Bimuria</taxon>
    </lineage>
</organism>
<evidence type="ECO:0000313" key="2">
    <source>
        <dbReference type="EMBL" id="KAF1972001.1"/>
    </source>
</evidence>
<keyword evidence="3" id="KW-1185">Reference proteome</keyword>
<sequence>MAKQDKNLSMVVPRNRESFVIEEMIVEDPEAIPAGIKRRSTHVAVAKLTWMDALKVALMGPKSLRQKLAANVEWAEVEDSSTDAFDEGVSPYTLTVSIYKHESTEHILARCVLDTASIIGNIISADLARRLGFGNDDFKPLNRSEQTSVDLTGSSVQFLGAILISWFHNTSPRVFRNMRCLVSERLAVDLVVGTRTIIQNNLLTPQNEAFSSSRLKQGHGLTRSEAHEAPSAPPPLDIIQPSPPSQIGHFTQSTEENQTRIDLGSTQSSQRPKSPGSSKTSTPPISSHAPTSSQSPPDLTKTKPTEHLNQEKPSHLEPATDELSEPIPRPGFQDLHIAPSLHVDVTNHVPDRQTRKHGALYDRFNILLTRKLPIVMVRPTMGITIGTAYRDLPLESDPLQENLACEVAIHETKVKNALNAVSRAEKGNTNRKVLVEKIADLETKGKAVPPTADTTEERVSTVGLQNVAQEATKGVSEKLQEALRAAKWKLELYDIHVTLQKKNLEWTEKALRDQKKSLEEQLAIRTLPTNRTLGVRLVVPYRARATRWSFSLLKTVK</sequence>
<feature type="compositionally biased region" description="Pro residues" evidence="1">
    <location>
        <begin position="231"/>
        <end position="244"/>
    </location>
</feature>
<dbReference type="Proteomes" id="UP000800036">
    <property type="component" value="Unassembled WGS sequence"/>
</dbReference>
<proteinExistence type="predicted"/>
<dbReference type="EMBL" id="ML976690">
    <property type="protein sequence ID" value="KAF1972001.1"/>
    <property type="molecule type" value="Genomic_DNA"/>
</dbReference>
<protein>
    <submittedName>
        <fullName evidence="2">Uncharacterized protein</fullName>
    </submittedName>
</protein>
<evidence type="ECO:0000313" key="3">
    <source>
        <dbReference type="Proteomes" id="UP000800036"/>
    </source>
</evidence>
<feature type="region of interest" description="Disordered" evidence="1">
    <location>
        <begin position="209"/>
        <end position="334"/>
    </location>
</feature>
<name>A0A6A5V439_9PLEO</name>
<dbReference type="AlphaFoldDB" id="A0A6A5V439"/>
<feature type="compositionally biased region" description="Low complexity" evidence="1">
    <location>
        <begin position="272"/>
        <end position="287"/>
    </location>
</feature>
<gene>
    <name evidence="2" type="ORF">BU23DRAFT_599930</name>
</gene>
<feature type="compositionally biased region" description="Polar residues" evidence="1">
    <location>
        <begin position="288"/>
        <end position="297"/>
    </location>
</feature>